<reference evidence="8" key="1">
    <citation type="journal article" date="2010" name="Nat. Biotechnol.">
        <title>Draft genome sequence of the oilseed species Ricinus communis.</title>
        <authorList>
            <person name="Chan A.P."/>
            <person name="Crabtree J."/>
            <person name="Zhao Q."/>
            <person name="Lorenzi H."/>
            <person name="Orvis J."/>
            <person name="Puiu D."/>
            <person name="Melake-Berhan A."/>
            <person name="Jones K.M."/>
            <person name="Redman J."/>
            <person name="Chen G."/>
            <person name="Cahoon E.B."/>
            <person name="Gedil M."/>
            <person name="Stanke M."/>
            <person name="Haas B.J."/>
            <person name="Wortman J.R."/>
            <person name="Fraser-Liggett C.M."/>
            <person name="Ravel J."/>
            <person name="Rabinowicz P.D."/>
        </authorList>
    </citation>
    <scope>NUCLEOTIDE SEQUENCE [LARGE SCALE GENOMIC DNA]</scope>
    <source>
        <strain evidence="8">cv. Hale</strain>
    </source>
</reference>
<sequence>MIPEPANPKIYHIVHVDKLAAIAADGFLYSDAVMAQRPANGTVIGMNNIKARRMNELTLASHPGLYVGQCVPFYFCPRSVMLYLISRRNSELAYQGGQNPIVHLVADLNAVVAWAQAEQRRWAFT</sequence>
<feature type="non-terminal residue" evidence="7">
    <location>
        <position position="125"/>
    </location>
</feature>
<evidence type="ECO:0000256" key="4">
    <source>
        <dbReference type="ARBA" id="ARBA00022695"/>
    </source>
</evidence>
<evidence type="ECO:0000256" key="3">
    <source>
        <dbReference type="ARBA" id="ARBA00022679"/>
    </source>
</evidence>
<evidence type="ECO:0000256" key="1">
    <source>
        <dbReference type="ARBA" id="ARBA00022649"/>
    </source>
</evidence>
<evidence type="ECO:0000256" key="5">
    <source>
        <dbReference type="ARBA" id="ARBA00023125"/>
    </source>
</evidence>
<keyword evidence="2" id="KW-0328">Glycosyltransferase</keyword>
<gene>
    <name evidence="7" type="ORF">RCOM_1858670</name>
</gene>
<keyword evidence="4" id="KW-0548">Nucleotidyltransferase</keyword>
<evidence type="ECO:0000259" key="6">
    <source>
        <dbReference type="PROSITE" id="PS52018"/>
    </source>
</evidence>
<dbReference type="EMBL" id="EQ978141">
    <property type="protein sequence ID" value="EEF26119.1"/>
    <property type="molecule type" value="Genomic_DNA"/>
</dbReference>
<keyword evidence="1" id="KW-1277">Toxin-antitoxin system</keyword>
<dbReference type="GO" id="GO:0016779">
    <property type="term" value="F:nucleotidyltransferase activity"/>
    <property type="evidence" value="ECO:0007669"/>
    <property type="project" value="UniProtKB-KW"/>
</dbReference>
<keyword evidence="5" id="KW-0238">DNA-binding</keyword>
<dbReference type="AlphaFoldDB" id="B9TDE4"/>
<keyword evidence="3" id="KW-0808">Transferase</keyword>
<organism evidence="7 8">
    <name type="scientific">Ricinus communis</name>
    <name type="common">Castor bean</name>
    <dbReference type="NCBI Taxonomy" id="3988"/>
    <lineage>
        <taxon>Eukaryota</taxon>
        <taxon>Viridiplantae</taxon>
        <taxon>Streptophyta</taxon>
        <taxon>Embryophyta</taxon>
        <taxon>Tracheophyta</taxon>
        <taxon>Spermatophyta</taxon>
        <taxon>Magnoliopsida</taxon>
        <taxon>eudicotyledons</taxon>
        <taxon>Gunneridae</taxon>
        <taxon>Pentapetalae</taxon>
        <taxon>rosids</taxon>
        <taxon>fabids</taxon>
        <taxon>Malpighiales</taxon>
        <taxon>Euphorbiaceae</taxon>
        <taxon>Acalyphoideae</taxon>
        <taxon>Acalypheae</taxon>
        <taxon>Ricinus</taxon>
    </lineage>
</organism>
<dbReference type="InParanoid" id="B9TDE4"/>
<protein>
    <recommendedName>
        <fullName evidence="6">DarT domain-containing protein</fullName>
    </recommendedName>
</protein>
<evidence type="ECO:0000313" key="7">
    <source>
        <dbReference type="EMBL" id="EEF26119.1"/>
    </source>
</evidence>
<evidence type="ECO:0000313" key="8">
    <source>
        <dbReference type="Proteomes" id="UP000008311"/>
    </source>
</evidence>
<proteinExistence type="predicted"/>
<dbReference type="GO" id="GO:0003677">
    <property type="term" value="F:DNA binding"/>
    <property type="evidence" value="ECO:0007669"/>
    <property type="project" value="UniProtKB-KW"/>
</dbReference>
<dbReference type="Pfam" id="PF14487">
    <property type="entry name" value="DarT"/>
    <property type="match status" value="1"/>
</dbReference>
<feature type="domain" description="DarT" evidence="6">
    <location>
        <begin position="8"/>
        <end position="125"/>
    </location>
</feature>
<accession>B9TDE4</accession>
<dbReference type="Proteomes" id="UP000008311">
    <property type="component" value="Unassembled WGS sequence"/>
</dbReference>
<dbReference type="PROSITE" id="PS52018">
    <property type="entry name" value="DART"/>
    <property type="match status" value="1"/>
</dbReference>
<keyword evidence="8" id="KW-1185">Reference proteome</keyword>
<dbReference type="GO" id="GO:0016757">
    <property type="term" value="F:glycosyltransferase activity"/>
    <property type="evidence" value="ECO:0007669"/>
    <property type="project" value="UniProtKB-KW"/>
</dbReference>
<name>B9TDE4_RICCO</name>
<dbReference type="InterPro" id="IPR029494">
    <property type="entry name" value="DarT"/>
</dbReference>
<evidence type="ECO:0000256" key="2">
    <source>
        <dbReference type="ARBA" id="ARBA00022676"/>
    </source>
</evidence>